<evidence type="ECO:0000313" key="1">
    <source>
        <dbReference type="EMBL" id="RHW28459.1"/>
    </source>
</evidence>
<dbReference type="PANTHER" id="PTHR35007:SF3">
    <property type="entry name" value="POSSIBLE CONSERVED ALANINE RICH MEMBRANE PROTEIN"/>
    <property type="match status" value="1"/>
</dbReference>
<organism evidence="1 2">
    <name type="scientific">Nocardioides immobilis</name>
    <dbReference type="NCBI Taxonomy" id="2049295"/>
    <lineage>
        <taxon>Bacteria</taxon>
        <taxon>Bacillati</taxon>
        <taxon>Actinomycetota</taxon>
        <taxon>Actinomycetes</taxon>
        <taxon>Propionibacteriales</taxon>
        <taxon>Nocardioidaceae</taxon>
        <taxon>Nocardioides</taxon>
    </lineage>
</organism>
<accession>A0A417Y727</accession>
<keyword evidence="2" id="KW-1185">Reference proteome</keyword>
<dbReference type="AlphaFoldDB" id="A0A417Y727"/>
<evidence type="ECO:0000313" key="2">
    <source>
        <dbReference type="Proteomes" id="UP000283644"/>
    </source>
</evidence>
<dbReference type="PANTHER" id="PTHR35007">
    <property type="entry name" value="INTEGRAL MEMBRANE PROTEIN-RELATED"/>
    <property type="match status" value="1"/>
</dbReference>
<dbReference type="EMBL" id="QXGH01000010">
    <property type="protein sequence ID" value="RHW28459.1"/>
    <property type="molecule type" value="Genomic_DNA"/>
</dbReference>
<dbReference type="Proteomes" id="UP000283644">
    <property type="component" value="Unassembled WGS sequence"/>
</dbReference>
<dbReference type="OrthoDB" id="5243396at2"/>
<reference evidence="1 2" key="1">
    <citation type="submission" date="2018-09" db="EMBL/GenBank/DDBJ databases">
        <title>Genome sequencing of Nocardioides immobilis CCTCC AB 2017083 for comparison to Nocardioides silvaticus.</title>
        <authorList>
            <person name="Li C."/>
            <person name="Wang G."/>
        </authorList>
    </citation>
    <scope>NUCLEOTIDE SEQUENCE [LARGE SCALE GENOMIC DNA]</scope>
    <source>
        <strain evidence="1 2">CCTCC AB 2017083</strain>
    </source>
</reference>
<protein>
    <submittedName>
        <fullName evidence="1">Type II secretion system domain-containing protein</fullName>
    </submittedName>
</protein>
<proteinExistence type="predicted"/>
<gene>
    <name evidence="1" type="ORF">D0Z08_04710</name>
</gene>
<name>A0A417Y727_9ACTN</name>
<sequence length="264" mass="28130">MTRFTRRRAAMSKREQRTMVLAAVVGVGVLAVSRNAVFAVIAAAGAVLWPLVTGGGKAERAALAKLEALAAWTESLRDLAQKGAGLESVIPRTVDTAADVLAPPLRHLSFRLSVRVPLPEALSLFADEVNDSSADLVVAALALAARQRKGQLSRVLTALSTSLRDELEQRTKVMRERNTVRWEAGQVAVLTAALVVAASLFSPQGLPEASSGAAEVLPLLLATAYVFVFSRVRKLAEPEPEPRFLSSASEVLEAASYRPKGVNL</sequence>
<comment type="caution">
    <text evidence="1">The sequence shown here is derived from an EMBL/GenBank/DDBJ whole genome shotgun (WGS) entry which is preliminary data.</text>
</comment>